<dbReference type="InterPro" id="IPR056003">
    <property type="entry name" value="CT398_CC_hairpin"/>
</dbReference>
<evidence type="ECO:0000256" key="1">
    <source>
        <dbReference type="SAM" id="Coils"/>
    </source>
</evidence>
<feature type="coiled-coil region" evidence="1">
    <location>
        <begin position="17"/>
        <end position="169"/>
    </location>
</feature>
<evidence type="ECO:0000259" key="2">
    <source>
        <dbReference type="Pfam" id="PF24481"/>
    </source>
</evidence>
<feature type="domain" description="CT398-like coiled coil hairpin" evidence="2">
    <location>
        <begin position="12"/>
        <end position="182"/>
    </location>
</feature>
<dbReference type="AlphaFoldDB" id="A0A3B1DHS6"/>
<organism evidence="3">
    <name type="scientific">hydrothermal vent metagenome</name>
    <dbReference type="NCBI Taxonomy" id="652676"/>
    <lineage>
        <taxon>unclassified sequences</taxon>
        <taxon>metagenomes</taxon>
        <taxon>ecological metagenomes</taxon>
    </lineage>
</organism>
<dbReference type="Gene3D" id="1.10.287.1490">
    <property type="match status" value="1"/>
</dbReference>
<proteinExistence type="predicted"/>
<keyword evidence="1" id="KW-0175">Coiled coil</keyword>
<sequence>MNITDRVLRVYQLDRQLAGLQSRLRAAERFLAEQTRQVEALNAKRAALSHQAKQIAASVANQENDIKSTEARLEHLREQMGNAHTTKEYQGFLTEVKMLDQDKDKVEEEALTQMARADELKEQVAELDAQLVEREKMRQVAETECSTRQTEIADRLSELQAERDAAAKEVPTELLARYERLFELHEEEAMAPIEIADQKRREYNCGACMMSLPMEASISLLGGKLTICSHCQCILYLPAETAEALTPSSKK</sequence>
<protein>
    <recommendedName>
        <fullName evidence="2">CT398-like coiled coil hairpin domain-containing protein</fullName>
    </recommendedName>
</protein>
<name>A0A3B1DHS6_9ZZZZ</name>
<accession>A0A3B1DHS6</accession>
<dbReference type="Pfam" id="PF24481">
    <property type="entry name" value="CT398_CC"/>
    <property type="match status" value="1"/>
</dbReference>
<gene>
    <name evidence="3" type="ORF">MNBD_PLANCTO03-2279</name>
</gene>
<evidence type="ECO:0000313" key="3">
    <source>
        <dbReference type="EMBL" id="VAX41959.1"/>
    </source>
</evidence>
<dbReference type="EMBL" id="UOGK01000617">
    <property type="protein sequence ID" value="VAX41959.1"/>
    <property type="molecule type" value="Genomic_DNA"/>
</dbReference>
<reference evidence="3" key="1">
    <citation type="submission" date="2018-06" db="EMBL/GenBank/DDBJ databases">
        <authorList>
            <person name="Zhirakovskaya E."/>
        </authorList>
    </citation>
    <scope>NUCLEOTIDE SEQUENCE</scope>
</reference>